<dbReference type="GO" id="GO:0008460">
    <property type="term" value="F:dTDP-glucose 4,6-dehydratase activity"/>
    <property type="evidence" value="ECO:0007669"/>
    <property type="project" value="UniProtKB-EC"/>
</dbReference>
<evidence type="ECO:0000256" key="5">
    <source>
        <dbReference type="ARBA" id="ARBA00016977"/>
    </source>
</evidence>
<evidence type="ECO:0000313" key="11">
    <source>
        <dbReference type="Proteomes" id="UP000199433"/>
    </source>
</evidence>
<keyword evidence="11" id="KW-1185">Reference proteome</keyword>
<protein>
    <recommendedName>
        <fullName evidence="5 8">dTDP-glucose 4,6-dehydratase</fullName>
        <ecNumber evidence="4 8">4.2.1.46</ecNumber>
    </recommendedName>
</protein>
<organism evidence="10 11">
    <name type="scientific">Alkalibacterium thalassium</name>
    <dbReference type="NCBI Taxonomy" id="426701"/>
    <lineage>
        <taxon>Bacteria</taxon>
        <taxon>Bacillati</taxon>
        <taxon>Bacillota</taxon>
        <taxon>Bacilli</taxon>
        <taxon>Lactobacillales</taxon>
        <taxon>Carnobacteriaceae</taxon>
        <taxon>Alkalibacterium</taxon>
    </lineage>
</organism>
<evidence type="ECO:0000256" key="3">
    <source>
        <dbReference type="ARBA" id="ARBA00008178"/>
    </source>
</evidence>
<dbReference type="SUPFAM" id="SSF51735">
    <property type="entry name" value="NAD(P)-binding Rossmann-fold domains"/>
    <property type="match status" value="1"/>
</dbReference>
<dbReference type="Proteomes" id="UP000199433">
    <property type="component" value="Unassembled WGS sequence"/>
</dbReference>
<sequence length="359" mass="40746">MKTILVTGGAGFIGSNFIKLMLGKHPEYKIINIDALTYAGNLENLKDVDNNPNYEFSKVDIRDREKIEEIFKNNELTSVVNFAAESHVDRSIEEPEVFLTTNIIGTQVLLDTAKKYWKLNPSDKYCKEYKPGVKFLQVSTDEVYGALGETGMFVETMPLMPNSPYSASKASADMIVRAYNETFGMPVNITRCSNNYGPYQFPEKLIPLMINNCLKEKDLPVYGDGMQVRDWLHVSDHCSAIDTVLHKGRDGEVYNIGGNNEKANIEIVKLIINTIGKSESLIKYVKDRPGHDRRYAIDNTKITTELGWEPAYTFEQGMKETIQWNLENAKWIENIISGDYANYYDKMYSSIDDVASSKK</sequence>
<dbReference type="EC" id="4.2.1.46" evidence="4 8"/>
<dbReference type="InterPro" id="IPR036291">
    <property type="entry name" value="NAD(P)-bd_dom_sf"/>
</dbReference>
<keyword evidence="7 8" id="KW-0456">Lyase</keyword>
<dbReference type="Gene3D" id="3.40.50.720">
    <property type="entry name" value="NAD(P)-binding Rossmann-like Domain"/>
    <property type="match status" value="1"/>
</dbReference>
<evidence type="ECO:0000256" key="4">
    <source>
        <dbReference type="ARBA" id="ARBA00011990"/>
    </source>
</evidence>
<feature type="domain" description="NAD(P)-binding" evidence="9">
    <location>
        <begin position="5"/>
        <end position="321"/>
    </location>
</feature>
<comment type="cofactor">
    <cofactor evidence="2 8">
        <name>NAD(+)</name>
        <dbReference type="ChEBI" id="CHEBI:57540"/>
    </cofactor>
</comment>
<dbReference type="PANTHER" id="PTHR43000">
    <property type="entry name" value="DTDP-D-GLUCOSE 4,6-DEHYDRATASE-RELATED"/>
    <property type="match status" value="1"/>
</dbReference>
<dbReference type="NCBIfam" id="TIGR01181">
    <property type="entry name" value="dTDP_gluc_dehyt"/>
    <property type="match status" value="1"/>
</dbReference>
<gene>
    <name evidence="10" type="ORF">SAMN04488098_102824</name>
</gene>
<reference evidence="11" key="1">
    <citation type="submission" date="2016-10" db="EMBL/GenBank/DDBJ databases">
        <authorList>
            <person name="Varghese N."/>
            <person name="Submissions S."/>
        </authorList>
    </citation>
    <scope>NUCLEOTIDE SEQUENCE [LARGE SCALE GENOMIC DNA]</scope>
    <source>
        <strain evidence="11">DSM 19181</strain>
    </source>
</reference>
<dbReference type="FunFam" id="3.40.50.720:FF:000304">
    <property type="entry name" value="UDP-glucose 4,6-dehydratase"/>
    <property type="match status" value="1"/>
</dbReference>
<comment type="similarity">
    <text evidence="3 8">Belongs to the NAD(P)-dependent epimerase/dehydratase family. dTDP-glucose dehydratase subfamily.</text>
</comment>
<dbReference type="RefSeq" id="WP_091267303.1">
    <property type="nucleotide sequence ID" value="NZ_FNFK01000028.1"/>
</dbReference>
<evidence type="ECO:0000256" key="6">
    <source>
        <dbReference type="ARBA" id="ARBA00023027"/>
    </source>
</evidence>
<comment type="catalytic activity">
    <reaction evidence="1 8">
        <text>dTDP-alpha-D-glucose = dTDP-4-dehydro-6-deoxy-alpha-D-glucose + H2O</text>
        <dbReference type="Rhea" id="RHEA:17221"/>
        <dbReference type="ChEBI" id="CHEBI:15377"/>
        <dbReference type="ChEBI" id="CHEBI:57477"/>
        <dbReference type="ChEBI" id="CHEBI:57649"/>
        <dbReference type="EC" id="4.2.1.46"/>
    </reaction>
</comment>
<keyword evidence="6" id="KW-0520">NAD</keyword>
<dbReference type="GO" id="GO:0009225">
    <property type="term" value="P:nucleotide-sugar metabolic process"/>
    <property type="evidence" value="ECO:0007669"/>
    <property type="project" value="InterPro"/>
</dbReference>
<dbReference type="EMBL" id="FNFK01000028">
    <property type="protein sequence ID" value="SDK40713.1"/>
    <property type="molecule type" value="Genomic_DNA"/>
</dbReference>
<evidence type="ECO:0000256" key="8">
    <source>
        <dbReference type="RuleBase" id="RU004473"/>
    </source>
</evidence>
<dbReference type="STRING" id="426701.SAMN04488098_102824"/>
<dbReference type="Pfam" id="PF16363">
    <property type="entry name" value="GDP_Man_Dehyd"/>
    <property type="match status" value="1"/>
</dbReference>
<name>A0A1G9BMR8_9LACT</name>
<proteinExistence type="inferred from homology"/>
<evidence type="ECO:0000259" key="9">
    <source>
        <dbReference type="Pfam" id="PF16363"/>
    </source>
</evidence>
<dbReference type="InterPro" id="IPR016040">
    <property type="entry name" value="NAD(P)-bd_dom"/>
</dbReference>
<dbReference type="OrthoDB" id="9811743at2"/>
<dbReference type="InterPro" id="IPR005888">
    <property type="entry name" value="dTDP_Gluc_deHydtase"/>
</dbReference>
<evidence type="ECO:0000256" key="1">
    <source>
        <dbReference type="ARBA" id="ARBA00001539"/>
    </source>
</evidence>
<evidence type="ECO:0000256" key="7">
    <source>
        <dbReference type="ARBA" id="ARBA00023239"/>
    </source>
</evidence>
<accession>A0A1G9BMR8</accession>
<evidence type="ECO:0000256" key="2">
    <source>
        <dbReference type="ARBA" id="ARBA00001911"/>
    </source>
</evidence>
<dbReference type="CDD" id="cd05246">
    <property type="entry name" value="dTDP_GD_SDR_e"/>
    <property type="match status" value="1"/>
</dbReference>
<evidence type="ECO:0000313" key="10">
    <source>
        <dbReference type="EMBL" id="SDK40713.1"/>
    </source>
</evidence>
<dbReference type="AlphaFoldDB" id="A0A1G9BMR8"/>
<dbReference type="Gene3D" id="3.90.25.10">
    <property type="entry name" value="UDP-galactose 4-epimerase, domain 1"/>
    <property type="match status" value="1"/>
</dbReference>